<dbReference type="Gene3D" id="3.30.160.70">
    <property type="entry name" value="Methylated DNA-protein cysteine methyltransferase domain"/>
    <property type="match status" value="1"/>
</dbReference>
<dbReference type="AlphaFoldDB" id="A0A7M6DNZ7"/>
<dbReference type="GeneID" id="136816062"/>
<dbReference type="PANTHER" id="PTHR46460:SF1">
    <property type="entry name" value="METHYLATED-DNA--PROTEIN-CYSTEINE METHYLTRANSFERASE"/>
    <property type="match status" value="1"/>
</dbReference>
<protein>
    <recommendedName>
        <fullName evidence="5">Methylated-DNA--protein-cysteine methyltransferase</fullName>
        <ecNumber evidence="4">2.1.1.63</ecNumber>
    </recommendedName>
    <alternativeName>
        <fullName evidence="10">6-O-methylguanine-DNA methyltransferase</fullName>
    </alternativeName>
    <alternativeName>
        <fullName evidence="11">O-6-methylguanine-DNA-alkyltransferase</fullName>
    </alternativeName>
</protein>
<keyword evidence="15" id="KW-1185">Reference proteome</keyword>
<evidence type="ECO:0000256" key="10">
    <source>
        <dbReference type="ARBA" id="ARBA00030795"/>
    </source>
</evidence>
<dbReference type="InterPro" id="IPR036388">
    <property type="entry name" value="WH-like_DNA-bd_sf"/>
</dbReference>
<dbReference type="SUPFAM" id="SSF46767">
    <property type="entry name" value="Methylated DNA-protein cysteine methyltransferase, C-terminal domain"/>
    <property type="match status" value="1"/>
</dbReference>
<evidence type="ECO:0000256" key="5">
    <source>
        <dbReference type="ARBA" id="ARBA00015377"/>
    </source>
</evidence>
<keyword evidence="6" id="KW-0489">Methyltransferase</keyword>
<dbReference type="GO" id="GO:0003908">
    <property type="term" value="F:methylated-DNA-[protein]-cysteine S-methyltransferase activity"/>
    <property type="evidence" value="ECO:0007669"/>
    <property type="project" value="UniProtKB-EC"/>
</dbReference>
<accession>A0A7M6DNZ7</accession>
<dbReference type="Proteomes" id="UP000594262">
    <property type="component" value="Unplaced"/>
</dbReference>
<evidence type="ECO:0000259" key="13">
    <source>
        <dbReference type="Pfam" id="PF01035"/>
    </source>
</evidence>
<dbReference type="GO" id="GO:0005654">
    <property type="term" value="C:nucleoplasm"/>
    <property type="evidence" value="ECO:0007669"/>
    <property type="project" value="TreeGrafter"/>
</dbReference>
<evidence type="ECO:0000256" key="1">
    <source>
        <dbReference type="ARBA" id="ARBA00001286"/>
    </source>
</evidence>
<dbReference type="NCBIfam" id="TIGR00589">
    <property type="entry name" value="ogt"/>
    <property type="match status" value="1"/>
</dbReference>
<evidence type="ECO:0000256" key="12">
    <source>
        <dbReference type="ARBA" id="ARBA00049348"/>
    </source>
</evidence>
<dbReference type="OrthoDB" id="1907495at2759"/>
<dbReference type="RefSeq" id="XP_066928596.1">
    <property type="nucleotide sequence ID" value="XM_067072495.1"/>
</dbReference>
<dbReference type="InterPro" id="IPR036217">
    <property type="entry name" value="MethylDNA_cys_MeTrfase_DNAb"/>
</dbReference>
<comment type="function">
    <text evidence="2">Involved in the cellular defense against the biological effects of O6-methylguanine (O6-MeG) and O4-methylthymine (O4-MeT) in DNA. Repairs the methylated nucleobase in DNA by stoichiometrically transferring the methyl group to a cysteine residue in the enzyme. This is a suicide reaction: the enzyme is irreversibly inactivated.</text>
</comment>
<dbReference type="GO" id="GO:0006281">
    <property type="term" value="P:DNA repair"/>
    <property type="evidence" value="ECO:0007669"/>
    <property type="project" value="UniProtKB-KW"/>
</dbReference>
<evidence type="ECO:0000256" key="7">
    <source>
        <dbReference type="ARBA" id="ARBA00022679"/>
    </source>
</evidence>
<evidence type="ECO:0000256" key="6">
    <source>
        <dbReference type="ARBA" id="ARBA00022603"/>
    </source>
</evidence>
<dbReference type="EC" id="2.1.1.63" evidence="4"/>
<keyword evidence="7" id="KW-0808">Transferase</keyword>
<evidence type="ECO:0000256" key="9">
    <source>
        <dbReference type="ARBA" id="ARBA00023204"/>
    </source>
</evidence>
<dbReference type="PROSITE" id="PS00374">
    <property type="entry name" value="MGMT"/>
    <property type="match status" value="1"/>
</dbReference>
<proteinExistence type="inferred from homology"/>
<reference evidence="14" key="1">
    <citation type="submission" date="2021-01" db="UniProtKB">
        <authorList>
            <consortium name="EnsemblMetazoa"/>
        </authorList>
    </citation>
    <scope>IDENTIFICATION</scope>
</reference>
<name>A0A7M6DNZ7_9CNID</name>
<dbReference type="CDD" id="cd06445">
    <property type="entry name" value="ATase"/>
    <property type="match status" value="1"/>
</dbReference>
<evidence type="ECO:0000256" key="8">
    <source>
        <dbReference type="ARBA" id="ARBA00022763"/>
    </source>
</evidence>
<evidence type="ECO:0000256" key="4">
    <source>
        <dbReference type="ARBA" id="ARBA00011918"/>
    </source>
</evidence>
<keyword evidence="8" id="KW-0227">DNA damage</keyword>
<evidence type="ECO:0000256" key="2">
    <source>
        <dbReference type="ARBA" id="ARBA00003317"/>
    </source>
</evidence>
<comment type="catalytic activity">
    <reaction evidence="12">
        <text>a 6-O-methyl-2'-deoxyguanosine in DNA + L-cysteinyl-[protein] = S-methyl-L-cysteinyl-[protein] + a 2'-deoxyguanosine in DNA</text>
        <dbReference type="Rhea" id="RHEA:24000"/>
        <dbReference type="Rhea" id="RHEA-COMP:10131"/>
        <dbReference type="Rhea" id="RHEA-COMP:10132"/>
        <dbReference type="Rhea" id="RHEA-COMP:11367"/>
        <dbReference type="Rhea" id="RHEA-COMP:11368"/>
        <dbReference type="ChEBI" id="CHEBI:29950"/>
        <dbReference type="ChEBI" id="CHEBI:82612"/>
        <dbReference type="ChEBI" id="CHEBI:85445"/>
        <dbReference type="ChEBI" id="CHEBI:85448"/>
        <dbReference type="EC" id="2.1.1.63"/>
    </reaction>
</comment>
<dbReference type="GO" id="GO:0032259">
    <property type="term" value="P:methylation"/>
    <property type="evidence" value="ECO:0007669"/>
    <property type="project" value="UniProtKB-KW"/>
</dbReference>
<evidence type="ECO:0000313" key="14">
    <source>
        <dbReference type="EnsemblMetazoa" id="CLYHEMP019081.1"/>
    </source>
</evidence>
<dbReference type="InterPro" id="IPR014048">
    <property type="entry name" value="MethylDNA_cys_MeTrfase_DNA-bd"/>
</dbReference>
<feature type="domain" description="Methylated-DNA-[protein]-cysteine S-methyltransferase DNA binding" evidence="13">
    <location>
        <begin position="114"/>
        <end position="189"/>
    </location>
</feature>
<keyword evidence="9" id="KW-0234">DNA repair</keyword>
<organism evidence="14 15">
    <name type="scientific">Clytia hemisphaerica</name>
    <dbReference type="NCBI Taxonomy" id="252671"/>
    <lineage>
        <taxon>Eukaryota</taxon>
        <taxon>Metazoa</taxon>
        <taxon>Cnidaria</taxon>
        <taxon>Hydrozoa</taxon>
        <taxon>Hydroidolina</taxon>
        <taxon>Leptothecata</taxon>
        <taxon>Obeliida</taxon>
        <taxon>Clytiidae</taxon>
        <taxon>Clytia</taxon>
    </lineage>
</organism>
<dbReference type="InterPro" id="IPR001497">
    <property type="entry name" value="MethylDNA_cys_MeTrfase_AS"/>
</dbReference>
<dbReference type="FunFam" id="1.10.10.10:FF:000214">
    <property type="entry name" value="Methylated-DNA--protein-cysteine methyltransferase"/>
    <property type="match status" value="1"/>
</dbReference>
<sequence length="191" mass="21497">MRVLADQMMTCTKEKFVITSPIGDLILEQCQNGLHSISQTVIPSDLEGKSEHSSRHTVMMLDPPEVEKSHNINETIKWFVDYFNDPSITKKMEPPKICQYSIRKDTFRGKVRLALMENVKAGETITYQKLAEMVGNKGASRAVGTAMSNNPLSILVPCHRVIKSDGRPGNYGKSTRNQVKQWLLEFEGAEL</sequence>
<evidence type="ECO:0000313" key="15">
    <source>
        <dbReference type="Proteomes" id="UP000594262"/>
    </source>
</evidence>
<dbReference type="Gene3D" id="1.10.10.10">
    <property type="entry name" value="Winged helix-like DNA-binding domain superfamily/Winged helix DNA-binding domain"/>
    <property type="match status" value="1"/>
</dbReference>
<evidence type="ECO:0000256" key="11">
    <source>
        <dbReference type="ARBA" id="ARBA00031621"/>
    </source>
</evidence>
<dbReference type="EnsemblMetazoa" id="CLYHEMT019081.1">
    <property type="protein sequence ID" value="CLYHEMP019081.1"/>
    <property type="gene ID" value="CLYHEMG019081"/>
</dbReference>
<comment type="similarity">
    <text evidence="3">Belongs to the MGMT family.</text>
</comment>
<dbReference type="Pfam" id="PF01035">
    <property type="entry name" value="DNA_binding_1"/>
    <property type="match status" value="1"/>
</dbReference>
<dbReference type="PANTHER" id="PTHR46460">
    <property type="entry name" value="METHYLATED-DNA--PROTEIN-CYSTEINE METHYLTRANSFERASE"/>
    <property type="match status" value="1"/>
</dbReference>
<comment type="catalytic activity">
    <reaction evidence="1">
        <text>a 4-O-methyl-thymidine in DNA + L-cysteinyl-[protein] = a thymidine in DNA + S-methyl-L-cysteinyl-[protein]</text>
        <dbReference type="Rhea" id="RHEA:53428"/>
        <dbReference type="Rhea" id="RHEA-COMP:10131"/>
        <dbReference type="Rhea" id="RHEA-COMP:10132"/>
        <dbReference type="Rhea" id="RHEA-COMP:13555"/>
        <dbReference type="Rhea" id="RHEA-COMP:13556"/>
        <dbReference type="ChEBI" id="CHEBI:29950"/>
        <dbReference type="ChEBI" id="CHEBI:82612"/>
        <dbReference type="ChEBI" id="CHEBI:137386"/>
        <dbReference type="ChEBI" id="CHEBI:137387"/>
        <dbReference type="EC" id="2.1.1.63"/>
    </reaction>
</comment>
<evidence type="ECO:0000256" key="3">
    <source>
        <dbReference type="ARBA" id="ARBA00008711"/>
    </source>
</evidence>